<dbReference type="InterPro" id="IPR017972">
    <property type="entry name" value="Cyt_P450_CS"/>
</dbReference>
<dbReference type="InterPro" id="IPR001128">
    <property type="entry name" value="Cyt_P450"/>
</dbReference>
<dbReference type="GeneID" id="9653973"/>
<evidence type="ECO:0000256" key="1">
    <source>
        <dbReference type="ARBA" id="ARBA00010617"/>
    </source>
</evidence>
<accession>D8R060</accession>
<comment type="cofactor">
    <cofactor evidence="6">
        <name>heme</name>
        <dbReference type="ChEBI" id="CHEBI:30413"/>
    </cofactor>
</comment>
<dbReference type="PANTHER" id="PTHR47944">
    <property type="entry name" value="CYTOCHROME P450 98A9"/>
    <property type="match status" value="1"/>
</dbReference>
<dbReference type="AlphaFoldDB" id="D8R060"/>
<evidence type="ECO:0000256" key="2">
    <source>
        <dbReference type="ARBA" id="ARBA00022617"/>
    </source>
</evidence>
<dbReference type="Proteomes" id="UP000001514">
    <property type="component" value="Unassembled WGS sequence"/>
</dbReference>
<comment type="similarity">
    <text evidence="1 7">Belongs to the cytochrome P450 family.</text>
</comment>
<protein>
    <submittedName>
        <fullName evidence="8">Uncharacterized protein CYP784B1</fullName>
    </submittedName>
</protein>
<dbReference type="GO" id="GO:0044550">
    <property type="term" value="P:secondary metabolite biosynthetic process"/>
    <property type="evidence" value="ECO:0007669"/>
    <property type="project" value="UniProtKB-ARBA"/>
</dbReference>
<dbReference type="PANTHER" id="PTHR47944:SF4">
    <property type="entry name" value="OS09G0441700 PROTEIN"/>
    <property type="match status" value="1"/>
</dbReference>
<dbReference type="OMA" id="YEANIHR"/>
<sequence length="497" mass="55516">MGITIAILVCLLATAAIIKSLRARRSSRLPPGPISFPVVGSLLSLRQPLHRHFARLADRYGPIVFLKIGMVPYVIANTARAAEFFLKIHDAEFANRPQSEEFFRIFSFGWSDLAFRSPGPEWKLMRKICATNLFSNAMLATSAPYRRSQLQSAMDAILDRSRGGEPVNLRTLFARYTSGSLCLTLFSEECPEVVETINNMAGQAINLNIGEIIPSLDWMDLHGVYAKMRGEIMPRIKALLDDQVREHQERKKAAGDGFVCRDFVDVLISLDESDKLSDQEIIGLLCDMVGAGFKTSMESIEWCMAEVISKPEIMRKAQEELDQIIGRERAVEEHDLQNLPFIQAILKEALRLHPAVPLGMPHYNLRPVELGDGHGTIIPAKCKLLVNLWAANRDPAHWTSPHEFQPERFLGTNISPGGQHFQIIPFSAGRRMCAGYGLAMRSLFFLLASLLHGFIWSEISDNPIALEESIGTISCPPAKDLIVAASPRIEERILAQY</sequence>
<dbReference type="GO" id="GO:0016705">
    <property type="term" value="F:oxidoreductase activity, acting on paired donors, with incorporation or reduction of molecular oxygen"/>
    <property type="evidence" value="ECO:0007669"/>
    <property type="project" value="InterPro"/>
</dbReference>
<organism evidence="9">
    <name type="scientific">Selaginella moellendorffii</name>
    <name type="common">Spikemoss</name>
    <dbReference type="NCBI Taxonomy" id="88036"/>
    <lineage>
        <taxon>Eukaryota</taxon>
        <taxon>Viridiplantae</taxon>
        <taxon>Streptophyta</taxon>
        <taxon>Embryophyta</taxon>
        <taxon>Tracheophyta</taxon>
        <taxon>Lycopodiopsida</taxon>
        <taxon>Selaginellales</taxon>
        <taxon>Selaginellaceae</taxon>
        <taxon>Selaginella</taxon>
    </lineage>
</organism>
<evidence type="ECO:0000256" key="6">
    <source>
        <dbReference type="PIRSR" id="PIRSR602401-1"/>
    </source>
</evidence>
<dbReference type="PRINTS" id="PR00463">
    <property type="entry name" value="EP450I"/>
</dbReference>
<keyword evidence="7" id="KW-0503">Monooxygenase</keyword>
<feature type="binding site" description="axial binding residue" evidence="6">
    <location>
        <position position="433"/>
    </location>
    <ligand>
        <name>heme</name>
        <dbReference type="ChEBI" id="CHEBI:30413"/>
    </ligand>
    <ligandPart>
        <name>Fe</name>
        <dbReference type="ChEBI" id="CHEBI:18248"/>
    </ligandPart>
</feature>
<evidence type="ECO:0000313" key="8">
    <source>
        <dbReference type="EMBL" id="EFJ34523.1"/>
    </source>
</evidence>
<dbReference type="InParanoid" id="D8R060"/>
<keyword evidence="4 7" id="KW-0560">Oxidoreductase</keyword>
<gene>
    <name evidence="8" type="primary">CYP784B1</name>
    <name evidence="8" type="ORF">SELMODRAFT_81338</name>
</gene>
<dbReference type="Gene3D" id="1.10.630.10">
    <property type="entry name" value="Cytochrome P450"/>
    <property type="match status" value="1"/>
</dbReference>
<evidence type="ECO:0000256" key="3">
    <source>
        <dbReference type="ARBA" id="ARBA00022723"/>
    </source>
</evidence>
<dbReference type="EMBL" id="GL377569">
    <property type="protein sequence ID" value="EFJ34523.1"/>
    <property type="molecule type" value="Genomic_DNA"/>
</dbReference>
<evidence type="ECO:0000313" key="9">
    <source>
        <dbReference type="Proteomes" id="UP000001514"/>
    </source>
</evidence>
<dbReference type="HOGENOM" id="CLU_001570_4_0_1"/>
<dbReference type="Pfam" id="PF00067">
    <property type="entry name" value="p450"/>
    <property type="match status" value="1"/>
</dbReference>
<keyword evidence="9" id="KW-1185">Reference proteome</keyword>
<keyword evidence="3 6" id="KW-0479">Metal-binding</keyword>
<dbReference type="InterPro" id="IPR002401">
    <property type="entry name" value="Cyt_P450_E_grp-I"/>
</dbReference>
<dbReference type="GO" id="GO:0005506">
    <property type="term" value="F:iron ion binding"/>
    <property type="evidence" value="ECO:0007669"/>
    <property type="project" value="InterPro"/>
</dbReference>
<dbReference type="eggNOG" id="KOG0156">
    <property type="taxonomic scope" value="Eukaryota"/>
</dbReference>
<dbReference type="STRING" id="88036.D8R060"/>
<evidence type="ECO:0000256" key="4">
    <source>
        <dbReference type="ARBA" id="ARBA00023002"/>
    </source>
</evidence>
<name>D8R060_SELML</name>
<dbReference type="PROSITE" id="PS00086">
    <property type="entry name" value="CYTOCHROME_P450"/>
    <property type="match status" value="1"/>
</dbReference>
<dbReference type="PRINTS" id="PR00385">
    <property type="entry name" value="P450"/>
</dbReference>
<keyword evidence="5 6" id="KW-0408">Iron</keyword>
<evidence type="ECO:0000256" key="5">
    <source>
        <dbReference type="ARBA" id="ARBA00023004"/>
    </source>
</evidence>
<dbReference type="KEGG" id="smo:SELMODRAFT_81338"/>
<dbReference type="SUPFAM" id="SSF48264">
    <property type="entry name" value="Cytochrome P450"/>
    <property type="match status" value="1"/>
</dbReference>
<dbReference type="OrthoDB" id="1470350at2759"/>
<evidence type="ECO:0000256" key="7">
    <source>
        <dbReference type="RuleBase" id="RU000461"/>
    </source>
</evidence>
<dbReference type="GO" id="GO:0004497">
    <property type="term" value="F:monooxygenase activity"/>
    <property type="evidence" value="ECO:0007669"/>
    <property type="project" value="UniProtKB-KW"/>
</dbReference>
<dbReference type="Gramene" id="EFJ34523">
    <property type="protein sequence ID" value="EFJ34523"/>
    <property type="gene ID" value="SELMODRAFT_81338"/>
</dbReference>
<proteinExistence type="inferred from homology"/>
<dbReference type="GO" id="GO:0020037">
    <property type="term" value="F:heme binding"/>
    <property type="evidence" value="ECO:0007669"/>
    <property type="project" value="InterPro"/>
</dbReference>
<keyword evidence="2 6" id="KW-0349">Heme</keyword>
<dbReference type="CDD" id="cd20618">
    <property type="entry name" value="CYP71_clan"/>
    <property type="match status" value="1"/>
</dbReference>
<dbReference type="InterPro" id="IPR036396">
    <property type="entry name" value="Cyt_P450_sf"/>
</dbReference>
<reference evidence="8 9" key="1">
    <citation type="journal article" date="2011" name="Science">
        <title>The Selaginella genome identifies genetic changes associated with the evolution of vascular plants.</title>
        <authorList>
            <person name="Banks J.A."/>
            <person name="Nishiyama T."/>
            <person name="Hasebe M."/>
            <person name="Bowman J.L."/>
            <person name="Gribskov M."/>
            <person name="dePamphilis C."/>
            <person name="Albert V.A."/>
            <person name="Aono N."/>
            <person name="Aoyama T."/>
            <person name="Ambrose B.A."/>
            <person name="Ashton N.W."/>
            <person name="Axtell M.J."/>
            <person name="Barker E."/>
            <person name="Barker M.S."/>
            <person name="Bennetzen J.L."/>
            <person name="Bonawitz N.D."/>
            <person name="Chapple C."/>
            <person name="Cheng C."/>
            <person name="Correa L.G."/>
            <person name="Dacre M."/>
            <person name="DeBarry J."/>
            <person name="Dreyer I."/>
            <person name="Elias M."/>
            <person name="Engstrom E.M."/>
            <person name="Estelle M."/>
            <person name="Feng L."/>
            <person name="Finet C."/>
            <person name="Floyd S.K."/>
            <person name="Frommer W.B."/>
            <person name="Fujita T."/>
            <person name="Gramzow L."/>
            <person name="Gutensohn M."/>
            <person name="Harholt J."/>
            <person name="Hattori M."/>
            <person name="Heyl A."/>
            <person name="Hirai T."/>
            <person name="Hiwatashi Y."/>
            <person name="Ishikawa M."/>
            <person name="Iwata M."/>
            <person name="Karol K.G."/>
            <person name="Koehler B."/>
            <person name="Kolukisaoglu U."/>
            <person name="Kubo M."/>
            <person name="Kurata T."/>
            <person name="Lalonde S."/>
            <person name="Li K."/>
            <person name="Li Y."/>
            <person name="Litt A."/>
            <person name="Lyons E."/>
            <person name="Manning G."/>
            <person name="Maruyama T."/>
            <person name="Michael T.P."/>
            <person name="Mikami K."/>
            <person name="Miyazaki S."/>
            <person name="Morinaga S."/>
            <person name="Murata T."/>
            <person name="Mueller-Roeber B."/>
            <person name="Nelson D.R."/>
            <person name="Obara M."/>
            <person name="Oguri Y."/>
            <person name="Olmstead R.G."/>
            <person name="Onodera N."/>
            <person name="Petersen B.L."/>
            <person name="Pils B."/>
            <person name="Prigge M."/>
            <person name="Rensing S.A."/>
            <person name="Riano-Pachon D.M."/>
            <person name="Roberts A.W."/>
            <person name="Sato Y."/>
            <person name="Scheller H.V."/>
            <person name="Schulz B."/>
            <person name="Schulz C."/>
            <person name="Shakirov E.V."/>
            <person name="Shibagaki N."/>
            <person name="Shinohara N."/>
            <person name="Shippen D.E."/>
            <person name="Soerensen I."/>
            <person name="Sotooka R."/>
            <person name="Sugimoto N."/>
            <person name="Sugita M."/>
            <person name="Sumikawa N."/>
            <person name="Tanurdzic M."/>
            <person name="Theissen G."/>
            <person name="Ulvskov P."/>
            <person name="Wakazuki S."/>
            <person name="Weng J.K."/>
            <person name="Willats W.W."/>
            <person name="Wipf D."/>
            <person name="Wolf P.G."/>
            <person name="Yang L."/>
            <person name="Zimmer A.D."/>
            <person name="Zhu Q."/>
            <person name="Mitros T."/>
            <person name="Hellsten U."/>
            <person name="Loque D."/>
            <person name="Otillar R."/>
            <person name="Salamov A."/>
            <person name="Schmutz J."/>
            <person name="Shapiro H."/>
            <person name="Lindquist E."/>
            <person name="Lucas S."/>
            <person name="Rokhsar D."/>
            <person name="Grigoriev I.V."/>
        </authorList>
    </citation>
    <scope>NUCLEOTIDE SEQUENCE [LARGE SCALE GENOMIC DNA]</scope>
</reference>